<keyword evidence="2" id="KW-0812">Transmembrane</keyword>
<evidence type="ECO:0000313" key="3">
    <source>
        <dbReference type="EMBL" id="RFN53778.1"/>
    </source>
</evidence>
<sequence>MSTEDEDGQRTARDLVKEFQSLGPDNMKELTVMLGISDNKHNGDDYGQEGEDEDQQQDEQDTGEQSTYAKKGEKVQSPTSGVSRNSQARHRDFDTKASSVADPLDAIDGNELRLQDTAKTATNRSALLVAIVAVVSELSAQDRIHTFDILIVLNLLIPFLGHVVAFMAVIILCFVFMNYKTAARQVAI</sequence>
<feature type="compositionally biased region" description="Acidic residues" evidence="1">
    <location>
        <begin position="46"/>
        <end position="62"/>
    </location>
</feature>
<evidence type="ECO:0000313" key="4">
    <source>
        <dbReference type="Proteomes" id="UP000265631"/>
    </source>
</evidence>
<name>A0A395N0W7_9HYPO</name>
<dbReference type="Proteomes" id="UP000265631">
    <property type="component" value="Unassembled WGS sequence"/>
</dbReference>
<dbReference type="EMBL" id="PXXK01000037">
    <property type="protein sequence ID" value="RFN53778.1"/>
    <property type="molecule type" value="Genomic_DNA"/>
</dbReference>
<keyword evidence="2" id="KW-1133">Transmembrane helix</keyword>
<comment type="caution">
    <text evidence="3">The sequence shown here is derived from an EMBL/GenBank/DDBJ whole genome shotgun (WGS) entry which is preliminary data.</text>
</comment>
<gene>
    <name evidence="3" type="ORF">FIE12Z_1950</name>
</gene>
<reference evidence="3 4" key="1">
    <citation type="journal article" date="2018" name="PLoS Pathog.">
        <title>Evolution of structural diversity of trichothecenes, a family of toxins produced by plant pathogenic and entomopathogenic fungi.</title>
        <authorList>
            <person name="Proctor R.H."/>
            <person name="McCormick S.P."/>
            <person name="Kim H.S."/>
            <person name="Cardoza R.E."/>
            <person name="Stanley A.M."/>
            <person name="Lindo L."/>
            <person name="Kelly A."/>
            <person name="Brown D.W."/>
            <person name="Lee T."/>
            <person name="Vaughan M.M."/>
            <person name="Alexander N.J."/>
            <person name="Busman M."/>
            <person name="Gutierrez S."/>
        </authorList>
    </citation>
    <scope>NUCLEOTIDE SEQUENCE [LARGE SCALE GENOMIC DNA]</scope>
    <source>
        <strain evidence="3 4">NRRL 13405</strain>
    </source>
</reference>
<evidence type="ECO:0000256" key="2">
    <source>
        <dbReference type="SAM" id="Phobius"/>
    </source>
</evidence>
<feature type="compositionally biased region" description="Basic and acidic residues" evidence="1">
    <location>
        <begin position="8"/>
        <end position="17"/>
    </location>
</feature>
<keyword evidence="4" id="KW-1185">Reference proteome</keyword>
<dbReference type="AlphaFoldDB" id="A0A395N0W7"/>
<evidence type="ECO:0000256" key="1">
    <source>
        <dbReference type="SAM" id="MobiDB-lite"/>
    </source>
</evidence>
<feature type="transmembrane region" description="Helical" evidence="2">
    <location>
        <begin position="149"/>
        <end position="176"/>
    </location>
</feature>
<keyword evidence="2" id="KW-0472">Membrane</keyword>
<organism evidence="3 4">
    <name type="scientific">Fusarium flagelliforme</name>
    <dbReference type="NCBI Taxonomy" id="2675880"/>
    <lineage>
        <taxon>Eukaryota</taxon>
        <taxon>Fungi</taxon>
        <taxon>Dikarya</taxon>
        <taxon>Ascomycota</taxon>
        <taxon>Pezizomycotina</taxon>
        <taxon>Sordariomycetes</taxon>
        <taxon>Hypocreomycetidae</taxon>
        <taxon>Hypocreales</taxon>
        <taxon>Nectriaceae</taxon>
        <taxon>Fusarium</taxon>
        <taxon>Fusarium incarnatum-equiseti species complex</taxon>
    </lineage>
</organism>
<feature type="compositionally biased region" description="Polar residues" evidence="1">
    <location>
        <begin position="76"/>
        <end position="86"/>
    </location>
</feature>
<feature type="region of interest" description="Disordered" evidence="1">
    <location>
        <begin position="1"/>
        <end position="97"/>
    </location>
</feature>
<protein>
    <submittedName>
        <fullName evidence="3">Uncharacterized protein</fullName>
    </submittedName>
</protein>
<proteinExistence type="predicted"/>
<accession>A0A395N0W7</accession>